<sequence>MTRIALALLLVLGAGLGLVSARDAAGRSPCGSGRRNWPRR</sequence>
<dbReference type="AlphaFoldDB" id="A0A1E3GMY5"/>
<dbReference type="Proteomes" id="UP000094622">
    <property type="component" value="Unassembled WGS sequence"/>
</dbReference>
<accession>A0A1E3GMY5</accession>
<gene>
    <name evidence="1" type="ORF">A6302_04553</name>
</gene>
<keyword evidence="2" id="KW-1185">Reference proteome</keyword>
<proteinExistence type="predicted"/>
<name>A0A1E3GMY5_9HYPH</name>
<organism evidence="1 2">
    <name type="scientific">Methylobrevis pamukkalensis</name>
    <dbReference type="NCBI Taxonomy" id="1439726"/>
    <lineage>
        <taxon>Bacteria</taxon>
        <taxon>Pseudomonadati</taxon>
        <taxon>Pseudomonadota</taxon>
        <taxon>Alphaproteobacteria</taxon>
        <taxon>Hyphomicrobiales</taxon>
        <taxon>Pleomorphomonadaceae</taxon>
        <taxon>Methylobrevis</taxon>
    </lineage>
</organism>
<comment type="caution">
    <text evidence="1">The sequence shown here is derived from an EMBL/GenBank/DDBJ whole genome shotgun (WGS) entry which is preliminary data.</text>
</comment>
<evidence type="ECO:0000313" key="2">
    <source>
        <dbReference type="Proteomes" id="UP000094622"/>
    </source>
</evidence>
<protein>
    <submittedName>
        <fullName evidence="1">Uncharacterized protein</fullName>
    </submittedName>
</protein>
<dbReference type="EMBL" id="MCRJ01000327">
    <property type="protein sequence ID" value="ODN65367.1"/>
    <property type="molecule type" value="Genomic_DNA"/>
</dbReference>
<evidence type="ECO:0000313" key="1">
    <source>
        <dbReference type="EMBL" id="ODN65367.1"/>
    </source>
</evidence>
<reference evidence="1 2" key="1">
    <citation type="submission" date="2016-07" db="EMBL/GenBank/DDBJ databases">
        <title>Draft Genome Sequence of Methylobrevis pamukkalensis PK2.</title>
        <authorList>
            <person name="Vasilenko O.V."/>
            <person name="Doronina N.V."/>
            <person name="Shmareva M.N."/>
            <person name="Tarlachkov S.V."/>
            <person name="Mustakhimov I."/>
            <person name="Trotsenko Y.A."/>
        </authorList>
    </citation>
    <scope>NUCLEOTIDE SEQUENCE [LARGE SCALE GENOMIC DNA]</scope>
    <source>
        <strain evidence="1 2">PK2</strain>
    </source>
</reference>